<sequence length="182" mass="20820">MQRDGIVPDMMEEEPSSKITITYSNGKSVEFGQELTPTEVKDEPEVKWEADPAKYYTLLMFDPDAPGREDPKFGDVKHWLVVNILGCDLSSGDVIAEYVGAGPPQGSGLHRYIFLVFEQKEKTTFDEPKSGKLSRENRLNWSMRVFKRKYNLGRAFAGNYFKAQWDPYVDERKKHLTDANSS</sequence>
<dbReference type="InterPro" id="IPR035810">
    <property type="entry name" value="PEBP_euk"/>
</dbReference>
<dbReference type="InterPro" id="IPR008914">
    <property type="entry name" value="PEBP"/>
</dbReference>
<evidence type="ECO:0000313" key="2">
    <source>
        <dbReference type="Proteomes" id="UP000292052"/>
    </source>
</evidence>
<gene>
    <name evidence="1" type="ORF">BDFB_009787</name>
</gene>
<dbReference type="AlphaFoldDB" id="A0A482W1D9"/>
<keyword evidence="2" id="KW-1185">Reference proteome</keyword>
<organism evidence="1 2">
    <name type="scientific">Asbolus verrucosus</name>
    <name type="common">Desert ironclad beetle</name>
    <dbReference type="NCBI Taxonomy" id="1661398"/>
    <lineage>
        <taxon>Eukaryota</taxon>
        <taxon>Metazoa</taxon>
        <taxon>Ecdysozoa</taxon>
        <taxon>Arthropoda</taxon>
        <taxon>Hexapoda</taxon>
        <taxon>Insecta</taxon>
        <taxon>Pterygota</taxon>
        <taxon>Neoptera</taxon>
        <taxon>Endopterygota</taxon>
        <taxon>Coleoptera</taxon>
        <taxon>Polyphaga</taxon>
        <taxon>Cucujiformia</taxon>
        <taxon>Tenebrionidae</taxon>
        <taxon>Pimeliinae</taxon>
        <taxon>Asbolus</taxon>
    </lineage>
</organism>
<dbReference type="SUPFAM" id="SSF49777">
    <property type="entry name" value="PEBP-like"/>
    <property type="match status" value="1"/>
</dbReference>
<protein>
    <submittedName>
        <fullName evidence="1">PBP domain containing protein</fullName>
    </submittedName>
</protein>
<dbReference type="Proteomes" id="UP000292052">
    <property type="component" value="Unassembled WGS sequence"/>
</dbReference>
<dbReference type="STRING" id="1661398.A0A482W1D9"/>
<dbReference type="CDD" id="cd00866">
    <property type="entry name" value="PEBP_euk"/>
    <property type="match status" value="1"/>
</dbReference>
<dbReference type="EMBL" id="QDEB01042639">
    <property type="protein sequence ID" value="RZC38519.1"/>
    <property type="molecule type" value="Genomic_DNA"/>
</dbReference>
<reference evidence="1 2" key="1">
    <citation type="submission" date="2017-03" db="EMBL/GenBank/DDBJ databases">
        <title>Genome of the blue death feigning beetle - Asbolus verrucosus.</title>
        <authorList>
            <person name="Rider S.D."/>
        </authorList>
    </citation>
    <scope>NUCLEOTIDE SEQUENCE [LARGE SCALE GENOMIC DNA]</scope>
    <source>
        <strain evidence="1">Butters</strain>
        <tissue evidence="1">Head and leg muscle</tissue>
    </source>
</reference>
<dbReference type="PANTHER" id="PTHR11362">
    <property type="entry name" value="PHOSPHATIDYLETHANOLAMINE-BINDING PROTEIN"/>
    <property type="match status" value="1"/>
</dbReference>
<dbReference type="Gene3D" id="3.90.280.10">
    <property type="entry name" value="PEBP-like"/>
    <property type="match status" value="1"/>
</dbReference>
<proteinExistence type="predicted"/>
<comment type="caution">
    <text evidence="1">The sequence shown here is derived from an EMBL/GenBank/DDBJ whole genome shotgun (WGS) entry which is preliminary data.</text>
</comment>
<dbReference type="InterPro" id="IPR036610">
    <property type="entry name" value="PEBP-like_sf"/>
</dbReference>
<dbReference type="OrthoDB" id="2506647at2759"/>
<name>A0A482W1D9_ASBVE</name>
<evidence type="ECO:0000313" key="1">
    <source>
        <dbReference type="EMBL" id="RZC38519.1"/>
    </source>
</evidence>
<dbReference type="PANTHER" id="PTHR11362:SF152">
    <property type="entry name" value="ODORANT-BINDING PROTEIN A5-LIKE PROTEIN"/>
    <property type="match status" value="1"/>
</dbReference>
<accession>A0A482W1D9</accession>
<dbReference type="Pfam" id="PF01161">
    <property type="entry name" value="PBP"/>
    <property type="match status" value="1"/>
</dbReference>